<feature type="binding site" evidence="4">
    <location>
        <begin position="49"/>
        <end position="52"/>
    </location>
    <ligand>
        <name>substrate</name>
    </ligand>
</feature>
<reference evidence="7 8" key="1">
    <citation type="submission" date="2017-03" db="EMBL/GenBank/DDBJ databases">
        <title>Genome sequence of Clostridium hungatei DSM 14427.</title>
        <authorList>
            <person name="Poehlein A."/>
            <person name="Daniel R."/>
        </authorList>
    </citation>
    <scope>NUCLEOTIDE SEQUENCE [LARGE SCALE GENOMIC DNA]</scope>
    <source>
        <strain evidence="7 8">DSM 14427</strain>
    </source>
</reference>
<evidence type="ECO:0000256" key="4">
    <source>
        <dbReference type="HAMAP-Rule" id="MF_00087"/>
    </source>
</evidence>
<dbReference type="InterPro" id="IPR015895">
    <property type="entry name" value="4pyrrol_synth_GluRdtase_N"/>
</dbReference>
<dbReference type="EMBL" id="MZGX01000003">
    <property type="protein sequence ID" value="OPX45737.1"/>
    <property type="molecule type" value="Genomic_DNA"/>
</dbReference>
<dbReference type="FunFam" id="3.30.460.30:FF:000001">
    <property type="entry name" value="Glutamyl-tRNA reductase"/>
    <property type="match status" value="1"/>
</dbReference>
<dbReference type="InterPro" id="IPR006151">
    <property type="entry name" value="Shikm_DH/Glu-tRNA_Rdtase"/>
</dbReference>
<dbReference type="Pfam" id="PF01488">
    <property type="entry name" value="Shikimate_DH"/>
    <property type="match status" value="1"/>
</dbReference>
<proteinExistence type="inferred from homology"/>
<feature type="site" description="Important for activity" evidence="4">
    <location>
        <position position="96"/>
    </location>
</feature>
<dbReference type="SUPFAM" id="SSF51735">
    <property type="entry name" value="NAD(P)-binding Rossmann-fold domains"/>
    <property type="match status" value="1"/>
</dbReference>
<comment type="miscellaneous">
    <text evidence="4">During catalysis, the active site Cys acts as a nucleophile attacking the alpha-carbonyl group of tRNA-bound glutamate with the formation of a thioester intermediate between enzyme and glutamate, and the concomitant release of tRNA(Glu). The thioester intermediate is finally reduced by direct hydride transfer from NADPH, to form the product GSA.</text>
</comment>
<dbReference type="STRING" id="48256.CLHUN_06740"/>
<dbReference type="RefSeq" id="WP_080063132.1">
    <property type="nucleotide sequence ID" value="NZ_MZGX01000003.1"/>
</dbReference>
<dbReference type="PANTHER" id="PTHR43013:SF1">
    <property type="entry name" value="GLUTAMYL-TRNA REDUCTASE"/>
    <property type="match status" value="1"/>
</dbReference>
<dbReference type="SUPFAM" id="SSF69742">
    <property type="entry name" value="Glutamyl tRNA-reductase catalytic, N-terminal domain"/>
    <property type="match status" value="1"/>
</dbReference>
<keyword evidence="8" id="KW-1185">Reference proteome</keyword>
<evidence type="ECO:0000256" key="3">
    <source>
        <dbReference type="ARBA" id="ARBA00023244"/>
    </source>
</evidence>
<comment type="function">
    <text evidence="4">Catalyzes the NADPH-dependent reduction of glutamyl-tRNA(Glu) to glutamate 1-semialdehyde (GSA).</text>
</comment>
<comment type="similarity">
    <text evidence="4">Belongs to the glutamyl-tRNA reductase family.</text>
</comment>
<accession>A0A1V4SR91</accession>
<dbReference type="Gene3D" id="3.40.50.720">
    <property type="entry name" value="NAD(P)-binding Rossmann-like Domain"/>
    <property type="match status" value="1"/>
</dbReference>
<dbReference type="EC" id="1.2.1.70" evidence="4"/>
<protein>
    <recommendedName>
        <fullName evidence="4">Glutamyl-tRNA reductase</fullName>
        <shortName evidence="4">GluTR</shortName>
        <ecNumber evidence="4">1.2.1.70</ecNumber>
    </recommendedName>
</protein>
<keyword evidence="1 4" id="KW-0521">NADP</keyword>
<evidence type="ECO:0000256" key="2">
    <source>
        <dbReference type="ARBA" id="ARBA00023002"/>
    </source>
</evidence>
<sequence length="332" mass="37676">MKILLAYLDHKTSAIEVRERFSFTEERKRELLRELVQDTRISGAVLLTTCNRTELYITAGDPQVKPANILCRYSGCMDEMEQFPFNMEEDDAAVLHLMEVACGLHSMVLCEDQIITQVSQAIQTSREEKAADAVLETVFRLAVTAAKRAKTQVRVKAVPGSAAESAVNYLSERCRLEGKRVLVIGNGETGRMCCRELLERGARVTVTLRKHKYGDTLVPFGCGTVEYDRRARQLSESDIVISATLSPHYTITCDMLEGMGKKPEYFVDLALPRDIQPEVENFEGVKCFNLDDFCKDYEIFNLGEIEQIRQIIQEHLLRYLKWKSFAECPTAP</sequence>
<dbReference type="PANTHER" id="PTHR43013">
    <property type="entry name" value="GLUTAMYL-TRNA REDUCTASE"/>
    <property type="match status" value="1"/>
</dbReference>
<organism evidence="7 8">
    <name type="scientific">Ruminiclostridium hungatei</name>
    <name type="common">Clostridium hungatei</name>
    <dbReference type="NCBI Taxonomy" id="48256"/>
    <lineage>
        <taxon>Bacteria</taxon>
        <taxon>Bacillati</taxon>
        <taxon>Bacillota</taxon>
        <taxon>Clostridia</taxon>
        <taxon>Eubacteriales</taxon>
        <taxon>Oscillospiraceae</taxon>
        <taxon>Ruminiclostridium</taxon>
    </lineage>
</organism>
<comment type="catalytic activity">
    <reaction evidence="4">
        <text>(S)-4-amino-5-oxopentanoate + tRNA(Glu) + NADP(+) = L-glutamyl-tRNA(Glu) + NADPH + H(+)</text>
        <dbReference type="Rhea" id="RHEA:12344"/>
        <dbReference type="Rhea" id="RHEA-COMP:9663"/>
        <dbReference type="Rhea" id="RHEA-COMP:9680"/>
        <dbReference type="ChEBI" id="CHEBI:15378"/>
        <dbReference type="ChEBI" id="CHEBI:57501"/>
        <dbReference type="ChEBI" id="CHEBI:57783"/>
        <dbReference type="ChEBI" id="CHEBI:58349"/>
        <dbReference type="ChEBI" id="CHEBI:78442"/>
        <dbReference type="ChEBI" id="CHEBI:78520"/>
        <dbReference type="EC" id="1.2.1.70"/>
    </reaction>
</comment>
<dbReference type="UniPathway" id="UPA00251">
    <property type="reaction ID" value="UER00316"/>
</dbReference>
<comment type="domain">
    <text evidence="4">Possesses an unusual extended V-shaped dimeric structure with each monomer consisting of three distinct domains arranged along a curved 'spinal' alpha-helix. The N-terminal catalytic domain specifically recognizes the glutamate moiety of the substrate. The second domain is the NADPH-binding domain, and the third C-terminal domain is responsible for dimerization.</text>
</comment>
<dbReference type="Proteomes" id="UP000191554">
    <property type="component" value="Unassembled WGS sequence"/>
</dbReference>
<dbReference type="Gene3D" id="3.30.460.30">
    <property type="entry name" value="Glutamyl-tRNA reductase, N-terminal domain"/>
    <property type="match status" value="1"/>
</dbReference>
<dbReference type="CDD" id="cd05213">
    <property type="entry name" value="NAD_bind_Glutamyl_tRNA_reduct"/>
    <property type="match status" value="1"/>
</dbReference>
<dbReference type="OrthoDB" id="110209at2"/>
<dbReference type="GO" id="GO:0019353">
    <property type="term" value="P:protoporphyrinogen IX biosynthetic process from glutamate"/>
    <property type="evidence" value="ECO:0007669"/>
    <property type="project" value="TreeGrafter"/>
</dbReference>
<dbReference type="Pfam" id="PF05201">
    <property type="entry name" value="GlutR_N"/>
    <property type="match status" value="1"/>
</dbReference>
<keyword evidence="2 4" id="KW-0560">Oxidoreductase</keyword>
<name>A0A1V4SR91_RUMHU</name>
<evidence type="ECO:0000313" key="7">
    <source>
        <dbReference type="EMBL" id="OPX45737.1"/>
    </source>
</evidence>
<gene>
    <name evidence="7" type="primary">hemA_1</name>
    <name evidence="4" type="synonym">hemA</name>
    <name evidence="7" type="ORF">CLHUN_06740</name>
</gene>
<feature type="domain" description="Quinate/shikimate 5-dehydrogenase/glutamyl-tRNA reductase" evidence="5">
    <location>
        <begin position="175"/>
        <end position="293"/>
    </location>
</feature>
<comment type="pathway">
    <text evidence="4">Porphyrin-containing compound metabolism; protoporphyrin-IX biosynthesis; 5-aminolevulinate from L-glutamyl-tRNA(Glu): step 1/2.</text>
</comment>
<dbReference type="GO" id="GO:0008883">
    <property type="term" value="F:glutamyl-tRNA reductase activity"/>
    <property type="evidence" value="ECO:0007669"/>
    <property type="project" value="UniProtKB-UniRule"/>
</dbReference>
<comment type="caution">
    <text evidence="7">The sequence shown here is derived from an EMBL/GenBank/DDBJ whole genome shotgun (WGS) entry which is preliminary data.</text>
</comment>
<evidence type="ECO:0000259" key="6">
    <source>
        <dbReference type="Pfam" id="PF05201"/>
    </source>
</evidence>
<dbReference type="AlphaFoldDB" id="A0A1V4SR91"/>
<comment type="subunit">
    <text evidence="4">Homodimer.</text>
</comment>
<feature type="binding site" evidence="4">
    <location>
        <begin position="185"/>
        <end position="190"/>
    </location>
    <ligand>
        <name>NADP(+)</name>
        <dbReference type="ChEBI" id="CHEBI:58349"/>
    </ligand>
</feature>
<keyword evidence="3 4" id="KW-0627">Porphyrin biosynthesis</keyword>
<dbReference type="HAMAP" id="MF_00087">
    <property type="entry name" value="Glu_tRNA_reductase"/>
    <property type="match status" value="1"/>
</dbReference>
<dbReference type="GO" id="GO:0050661">
    <property type="term" value="F:NADP binding"/>
    <property type="evidence" value="ECO:0007669"/>
    <property type="project" value="InterPro"/>
</dbReference>
<dbReference type="NCBIfam" id="TIGR01035">
    <property type="entry name" value="hemA"/>
    <property type="match status" value="1"/>
</dbReference>
<feature type="binding site" evidence="4">
    <location>
        <begin position="111"/>
        <end position="113"/>
    </location>
    <ligand>
        <name>substrate</name>
    </ligand>
</feature>
<feature type="active site" description="Nucleophile" evidence="4">
    <location>
        <position position="50"/>
    </location>
</feature>
<dbReference type="InterPro" id="IPR036291">
    <property type="entry name" value="NAD(P)-bd_dom_sf"/>
</dbReference>
<feature type="domain" description="Glutamyl-tRNA reductase N-terminal" evidence="6">
    <location>
        <begin position="8"/>
        <end position="152"/>
    </location>
</feature>
<evidence type="ECO:0000256" key="1">
    <source>
        <dbReference type="ARBA" id="ARBA00022857"/>
    </source>
</evidence>
<evidence type="ECO:0000313" key="8">
    <source>
        <dbReference type="Proteomes" id="UP000191554"/>
    </source>
</evidence>
<dbReference type="InterPro" id="IPR036343">
    <property type="entry name" value="GluRdtase_N_sf"/>
</dbReference>
<feature type="binding site" evidence="4">
    <location>
        <position position="106"/>
    </location>
    <ligand>
        <name>substrate</name>
    </ligand>
</feature>
<dbReference type="InterPro" id="IPR000343">
    <property type="entry name" value="4pyrrol_synth_GluRdtase"/>
</dbReference>
<feature type="binding site" evidence="4">
    <location>
        <position position="117"/>
    </location>
    <ligand>
        <name>substrate</name>
    </ligand>
</feature>
<evidence type="ECO:0000259" key="5">
    <source>
        <dbReference type="Pfam" id="PF01488"/>
    </source>
</evidence>